<organism evidence="1">
    <name type="scientific">Arundo donax</name>
    <name type="common">Giant reed</name>
    <name type="synonym">Donax arundinaceus</name>
    <dbReference type="NCBI Taxonomy" id="35708"/>
    <lineage>
        <taxon>Eukaryota</taxon>
        <taxon>Viridiplantae</taxon>
        <taxon>Streptophyta</taxon>
        <taxon>Embryophyta</taxon>
        <taxon>Tracheophyta</taxon>
        <taxon>Spermatophyta</taxon>
        <taxon>Magnoliopsida</taxon>
        <taxon>Liliopsida</taxon>
        <taxon>Poales</taxon>
        <taxon>Poaceae</taxon>
        <taxon>PACMAD clade</taxon>
        <taxon>Arundinoideae</taxon>
        <taxon>Arundineae</taxon>
        <taxon>Arundo</taxon>
    </lineage>
</organism>
<proteinExistence type="predicted"/>
<name>A0A0A8XS44_ARUDO</name>
<reference evidence="1" key="2">
    <citation type="journal article" date="2015" name="Data Brief">
        <title>Shoot transcriptome of the giant reed, Arundo donax.</title>
        <authorList>
            <person name="Barrero R.A."/>
            <person name="Guerrero F.D."/>
            <person name="Moolhuijzen P."/>
            <person name="Goolsby J.A."/>
            <person name="Tidwell J."/>
            <person name="Bellgard S.E."/>
            <person name="Bellgard M.I."/>
        </authorList>
    </citation>
    <scope>NUCLEOTIDE SEQUENCE</scope>
    <source>
        <tissue evidence="1">Shoot tissue taken approximately 20 cm above the soil surface</tissue>
    </source>
</reference>
<reference evidence="1" key="1">
    <citation type="submission" date="2014-09" db="EMBL/GenBank/DDBJ databases">
        <authorList>
            <person name="Magalhaes I.L.F."/>
            <person name="Oliveira U."/>
            <person name="Santos F.R."/>
            <person name="Vidigal T.H.D.A."/>
            <person name="Brescovit A.D."/>
            <person name="Santos A.J."/>
        </authorList>
    </citation>
    <scope>NUCLEOTIDE SEQUENCE</scope>
    <source>
        <tissue evidence="1">Shoot tissue taken approximately 20 cm above the soil surface</tissue>
    </source>
</reference>
<accession>A0A0A8XS44</accession>
<evidence type="ECO:0000313" key="1">
    <source>
        <dbReference type="EMBL" id="JAD16646.1"/>
    </source>
</evidence>
<protein>
    <submittedName>
        <fullName evidence="1">Uncharacterized protein</fullName>
    </submittedName>
</protein>
<dbReference type="EMBL" id="GBRH01281249">
    <property type="protein sequence ID" value="JAD16646.1"/>
    <property type="molecule type" value="Transcribed_RNA"/>
</dbReference>
<dbReference type="AlphaFoldDB" id="A0A0A8XS44"/>
<sequence length="22" mass="2495">MLLKLILTDLKIATIITLIKIN</sequence>